<organism evidence="1 2">
    <name type="scientific">Heterodera schachtii</name>
    <name type="common">Sugarbeet cyst nematode worm</name>
    <name type="synonym">Tylenchus schachtii</name>
    <dbReference type="NCBI Taxonomy" id="97005"/>
    <lineage>
        <taxon>Eukaryota</taxon>
        <taxon>Metazoa</taxon>
        <taxon>Ecdysozoa</taxon>
        <taxon>Nematoda</taxon>
        <taxon>Chromadorea</taxon>
        <taxon>Rhabditida</taxon>
        <taxon>Tylenchina</taxon>
        <taxon>Tylenchomorpha</taxon>
        <taxon>Tylenchoidea</taxon>
        <taxon>Heteroderidae</taxon>
        <taxon>Heteroderinae</taxon>
        <taxon>Heterodera</taxon>
    </lineage>
</organism>
<accession>A0ABD2JRZ3</accession>
<proteinExistence type="predicted"/>
<dbReference type="AlphaFoldDB" id="A0ABD2JRZ3"/>
<reference evidence="1 2" key="1">
    <citation type="submission" date="2024-10" db="EMBL/GenBank/DDBJ databases">
        <authorList>
            <person name="Kim D."/>
        </authorList>
    </citation>
    <scope>NUCLEOTIDE SEQUENCE [LARGE SCALE GENOMIC DNA]</scope>
    <source>
        <strain evidence="1">Taebaek</strain>
    </source>
</reference>
<gene>
    <name evidence="1" type="ORF">niasHS_005916</name>
</gene>
<sequence>MARNEWEEKPAIDREISRECGILIDGGVRSFPCQVSEQKHPPLMFSFVAFPSPPLKPFLKRKVPGVMDHLITTPAHHHVSPLVRSRSRSETRAGTFVGYRRTRSASFTSNSAGGFTLPSYGYGGGFMARSLSRSNSSLSLFGRGLHSSALDRTPPFHNIAVQRPTPHYTDKYPFVRYSYGNIETGLSIKTQTEMKSPNYYGIKDTGTKRWLEGKLNSYNSGIFSRPVSRERSIERPLAPIRSYVKYMPTEDAVDLFKKRCMTVSTLSKYWLQSTGSTSRANISAHRSYGRPSSVSTLTGSYSTRYNAPPTSTSYGVFRPTKYYSRVANSLTAF</sequence>
<protein>
    <submittedName>
        <fullName evidence="1">Uncharacterized protein</fullName>
    </submittedName>
</protein>
<name>A0ABD2JRZ3_HETSC</name>
<comment type="caution">
    <text evidence="1">The sequence shown here is derived from an EMBL/GenBank/DDBJ whole genome shotgun (WGS) entry which is preliminary data.</text>
</comment>
<keyword evidence="2" id="KW-1185">Reference proteome</keyword>
<dbReference type="EMBL" id="JBICCN010000111">
    <property type="protein sequence ID" value="KAL3093402.1"/>
    <property type="molecule type" value="Genomic_DNA"/>
</dbReference>
<dbReference type="Proteomes" id="UP001620645">
    <property type="component" value="Unassembled WGS sequence"/>
</dbReference>
<evidence type="ECO:0000313" key="1">
    <source>
        <dbReference type="EMBL" id="KAL3093402.1"/>
    </source>
</evidence>
<evidence type="ECO:0000313" key="2">
    <source>
        <dbReference type="Proteomes" id="UP001620645"/>
    </source>
</evidence>